<dbReference type="InterPro" id="IPR001352">
    <property type="entry name" value="RNase_HII/HIII"/>
</dbReference>
<evidence type="ECO:0000256" key="7">
    <source>
        <dbReference type="ARBA" id="ARBA00019179"/>
    </source>
</evidence>
<evidence type="ECO:0000256" key="3">
    <source>
        <dbReference type="ARBA" id="ARBA00001946"/>
    </source>
</evidence>
<reference evidence="15" key="1">
    <citation type="journal article" date="2020" name="Nature">
        <title>Giant virus diversity and host interactions through global metagenomics.</title>
        <authorList>
            <person name="Schulz F."/>
            <person name="Roux S."/>
            <person name="Paez-Espino D."/>
            <person name="Jungbluth S."/>
            <person name="Walsh D.A."/>
            <person name="Denef V.J."/>
            <person name="McMahon K.D."/>
            <person name="Konstantinidis K.T."/>
            <person name="Eloe-Fadrosh E.A."/>
            <person name="Kyrpides N.C."/>
            <person name="Woyke T."/>
        </authorList>
    </citation>
    <scope>NUCLEOTIDE SEQUENCE</scope>
    <source>
        <strain evidence="15">GVMAG-S-ERX556049-19</strain>
    </source>
</reference>
<dbReference type="PANTHER" id="PTHR10954:SF18">
    <property type="entry name" value="RIBONUCLEASE HII"/>
    <property type="match status" value="1"/>
</dbReference>
<comment type="subcellular location">
    <subcellularLocation>
        <location evidence="4">Cytoplasm</location>
    </subcellularLocation>
</comment>
<keyword evidence="8" id="KW-0963">Cytoplasm</keyword>
<dbReference type="SUPFAM" id="SSF53098">
    <property type="entry name" value="Ribonuclease H-like"/>
    <property type="match status" value="1"/>
</dbReference>
<dbReference type="InterPro" id="IPR012337">
    <property type="entry name" value="RNaseH-like_sf"/>
</dbReference>
<dbReference type="GO" id="GO:0032299">
    <property type="term" value="C:ribonuclease H2 complex"/>
    <property type="evidence" value="ECO:0007669"/>
    <property type="project" value="TreeGrafter"/>
</dbReference>
<protein>
    <recommendedName>
        <fullName evidence="7">Ribonuclease HII</fullName>
        <ecNumber evidence="6">3.1.26.4</ecNumber>
    </recommendedName>
</protein>
<comment type="cofactor">
    <cofactor evidence="2">
        <name>Mn(2+)</name>
        <dbReference type="ChEBI" id="CHEBI:29035"/>
    </cofactor>
</comment>
<accession>A0A6C0FBF1</accession>
<dbReference type="GO" id="GO:0003723">
    <property type="term" value="F:RNA binding"/>
    <property type="evidence" value="ECO:0007669"/>
    <property type="project" value="InterPro"/>
</dbReference>
<dbReference type="GO" id="GO:0004523">
    <property type="term" value="F:RNA-DNA hybrid ribonuclease activity"/>
    <property type="evidence" value="ECO:0007669"/>
    <property type="project" value="UniProtKB-EC"/>
</dbReference>
<proteinExistence type="inferred from homology"/>
<keyword evidence="9" id="KW-0540">Nuclease</keyword>
<comment type="catalytic activity">
    <reaction evidence="1">
        <text>Endonucleolytic cleavage to 5'-phosphomonoester.</text>
        <dbReference type="EC" id="3.1.26.4"/>
    </reaction>
</comment>
<feature type="domain" description="RNase H type-2" evidence="14">
    <location>
        <begin position="11"/>
        <end position="222"/>
    </location>
</feature>
<keyword evidence="12" id="KW-0378">Hydrolase</keyword>
<dbReference type="InterPro" id="IPR036397">
    <property type="entry name" value="RNaseH_sf"/>
</dbReference>
<dbReference type="Gene3D" id="3.30.420.10">
    <property type="entry name" value="Ribonuclease H-like superfamily/Ribonuclease H"/>
    <property type="match status" value="1"/>
</dbReference>
<evidence type="ECO:0000256" key="9">
    <source>
        <dbReference type="ARBA" id="ARBA00022722"/>
    </source>
</evidence>
<evidence type="ECO:0000256" key="5">
    <source>
        <dbReference type="ARBA" id="ARBA00007383"/>
    </source>
</evidence>
<dbReference type="CDD" id="cd07182">
    <property type="entry name" value="RNase_HII_bacteria_HII_like"/>
    <property type="match status" value="1"/>
</dbReference>
<evidence type="ECO:0000259" key="14">
    <source>
        <dbReference type="PROSITE" id="PS51975"/>
    </source>
</evidence>
<dbReference type="Pfam" id="PF01351">
    <property type="entry name" value="RNase_HII"/>
    <property type="match status" value="1"/>
</dbReference>
<evidence type="ECO:0000256" key="6">
    <source>
        <dbReference type="ARBA" id="ARBA00012180"/>
    </source>
</evidence>
<dbReference type="GO" id="GO:0046872">
    <property type="term" value="F:metal ion binding"/>
    <property type="evidence" value="ECO:0007669"/>
    <property type="project" value="UniProtKB-KW"/>
</dbReference>
<evidence type="ECO:0000256" key="2">
    <source>
        <dbReference type="ARBA" id="ARBA00001936"/>
    </source>
</evidence>
<dbReference type="PROSITE" id="PS51975">
    <property type="entry name" value="RNASE_H_2"/>
    <property type="match status" value="1"/>
</dbReference>
<comment type="similarity">
    <text evidence="5">Belongs to the RNase HII family.</text>
</comment>
<evidence type="ECO:0000256" key="13">
    <source>
        <dbReference type="ARBA" id="ARBA00023211"/>
    </source>
</evidence>
<evidence type="ECO:0000256" key="1">
    <source>
        <dbReference type="ARBA" id="ARBA00000077"/>
    </source>
</evidence>
<comment type="cofactor">
    <cofactor evidence="3">
        <name>Mg(2+)</name>
        <dbReference type="ChEBI" id="CHEBI:18420"/>
    </cofactor>
</comment>
<dbReference type="GO" id="GO:0043137">
    <property type="term" value="P:DNA replication, removal of RNA primer"/>
    <property type="evidence" value="ECO:0007669"/>
    <property type="project" value="TreeGrafter"/>
</dbReference>
<dbReference type="InterPro" id="IPR022898">
    <property type="entry name" value="RNase_HII"/>
</dbReference>
<evidence type="ECO:0000256" key="10">
    <source>
        <dbReference type="ARBA" id="ARBA00022723"/>
    </source>
</evidence>
<sequence>MLERFYDVENKYEICIDEAGRGCLFGRVYIACVVLPKESESFDGTNIKDSKKFTSKKKLQNTADYIKQNALAWHVEFVDADVIDKINILKAVMKGMHNCIKNVIIKLNASEDDCTALIDGNYFTPYMVFDNDKQALVPMKSLTVEQGDAKYMGIAAASILAKTSRDAYVNDMCDNIPLLDEYYGFRKNVGYATKQHREGILKYGITKWHRKTYGETCRNAKVFDIESIET</sequence>
<evidence type="ECO:0000256" key="4">
    <source>
        <dbReference type="ARBA" id="ARBA00004496"/>
    </source>
</evidence>
<evidence type="ECO:0000256" key="11">
    <source>
        <dbReference type="ARBA" id="ARBA00022759"/>
    </source>
</evidence>
<dbReference type="EMBL" id="MN738821">
    <property type="protein sequence ID" value="QHT37879.1"/>
    <property type="molecule type" value="Genomic_DNA"/>
</dbReference>
<keyword evidence="11" id="KW-0255">Endonuclease</keyword>
<dbReference type="EC" id="3.1.26.4" evidence="6"/>
<dbReference type="PANTHER" id="PTHR10954">
    <property type="entry name" value="RIBONUCLEASE H2 SUBUNIT A"/>
    <property type="match status" value="1"/>
</dbReference>
<organism evidence="15">
    <name type="scientific">viral metagenome</name>
    <dbReference type="NCBI Taxonomy" id="1070528"/>
    <lineage>
        <taxon>unclassified sequences</taxon>
        <taxon>metagenomes</taxon>
        <taxon>organismal metagenomes</taxon>
    </lineage>
</organism>
<keyword evidence="10" id="KW-0479">Metal-binding</keyword>
<keyword evidence="13" id="KW-0464">Manganese</keyword>
<name>A0A6C0FBF1_9ZZZZ</name>
<dbReference type="GO" id="GO:0005737">
    <property type="term" value="C:cytoplasm"/>
    <property type="evidence" value="ECO:0007669"/>
    <property type="project" value="UniProtKB-SubCell"/>
</dbReference>
<dbReference type="AlphaFoldDB" id="A0A6C0FBF1"/>
<evidence type="ECO:0000256" key="12">
    <source>
        <dbReference type="ARBA" id="ARBA00022801"/>
    </source>
</evidence>
<evidence type="ECO:0000313" key="15">
    <source>
        <dbReference type="EMBL" id="QHT37879.1"/>
    </source>
</evidence>
<evidence type="ECO:0000256" key="8">
    <source>
        <dbReference type="ARBA" id="ARBA00022490"/>
    </source>
</evidence>
<dbReference type="GO" id="GO:0006298">
    <property type="term" value="P:mismatch repair"/>
    <property type="evidence" value="ECO:0007669"/>
    <property type="project" value="TreeGrafter"/>
</dbReference>
<dbReference type="InterPro" id="IPR024567">
    <property type="entry name" value="RNase_HII/HIII_dom"/>
</dbReference>